<dbReference type="AlphaFoldDB" id="Q2J5L6"/>
<evidence type="ECO:0000256" key="5">
    <source>
        <dbReference type="ARBA" id="ARBA00023136"/>
    </source>
</evidence>
<keyword evidence="5 7" id="KW-0472">Membrane</keyword>
<evidence type="ECO:0000256" key="2">
    <source>
        <dbReference type="ARBA" id="ARBA00022475"/>
    </source>
</evidence>
<protein>
    <submittedName>
        <fullName evidence="9">Integral membrane export protein</fullName>
    </submittedName>
</protein>
<organism evidence="9 10">
    <name type="scientific">Frankia casuarinae (strain DSM 45818 / CECT 9043 / HFP020203 / CcI3)</name>
    <dbReference type="NCBI Taxonomy" id="106370"/>
    <lineage>
        <taxon>Bacteria</taxon>
        <taxon>Bacillati</taxon>
        <taxon>Actinomycetota</taxon>
        <taxon>Actinomycetes</taxon>
        <taxon>Frankiales</taxon>
        <taxon>Frankiaceae</taxon>
        <taxon>Frankia</taxon>
    </lineage>
</organism>
<dbReference type="Pfam" id="PF03176">
    <property type="entry name" value="MMPL"/>
    <property type="match status" value="2"/>
</dbReference>
<keyword evidence="3 7" id="KW-0812">Transmembrane</keyword>
<dbReference type="HOGENOM" id="CLU_005108_5_2_11"/>
<evidence type="ECO:0000259" key="8">
    <source>
        <dbReference type="Pfam" id="PF03176"/>
    </source>
</evidence>
<dbReference type="EMBL" id="CP000249">
    <property type="protein sequence ID" value="ABD13426.1"/>
    <property type="molecule type" value="Genomic_DNA"/>
</dbReference>
<evidence type="ECO:0000313" key="9">
    <source>
        <dbReference type="EMBL" id="ABD13426.1"/>
    </source>
</evidence>
<feature type="transmembrane region" description="Helical" evidence="7">
    <location>
        <begin position="310"/>
        <end position="339"/>
    </location>
</feature>
<feature type="transmembrane region" description="Helical" evidence="7">
    <location>
        <begin position="533"/>
        <end position="553"/>
    </location>
</feature>
<feature type="transmembrane region" description="Helical" evidence="7">
    <location>
        <begin position="21"/>
        <end position="42"/>
    </location>
</feature>
<comment type="subcellular location">
    <subcellularLocation>
        <location evidence="1">Cell membrane</location>
        <topology evidence="1">Multi-pass membrane protein</topology>
    </subcellularLocation>
</comment>
<dbReference type="SUPFAM" id="SSF82866">
    <property type="entry name" value="Multidrug efflux transporter AcrB transmembrane domain"/>
    <property type="match status" value="2"/>
</dbReference>
<keyword evidence="4 7" id="KW-1133">Transmembrane helix</keyword>
<feature type="compositionally biased region" description="Low complexity" evidence="6">
    <location>
        <begin position="713"/>
        <end position="724"/>
    </location>
</feature>
<dbReference type="OrthoDB" id="3203251at2"/>
<dbReference type="STRING" id="106370.Francci3_4078"/>
<feature type="transmembrane region" description="Helical" evidence="7">
    <location>
        <begin position="239"/>
        <end position="261"/>
    </location>
</feature>
<evidence type="ECO:0000256" key="6">
    <source>
        <dbReference type="SAM" id="MobiDB-lite"/>
    </source>
</evidence>
<sequence>MLIVALTGVARLCARRRWIAVGMWAVLLLPAVFFVIAGHAQYSHDVTVPGSESQRAMNLARKVIPGGVLPDTEQIVLHARRGTLADPLVHRQVEELLADVGKLPGVLTVADPFGPLGRMVLGVSPVSADGRTAVAPVIMKASALELDLGAIKRVSATARSYGGPELQVELGGPGATALTSAGVPIRPLLAALAVALAVLCLTLRSRVAAMIAAVVAAMATVTTVAVTTVLSHHVLTTPFAALLGGMIALGVSLGGSVLVVYRAQTALARGVGPVDAATEAMVKSVAALASGGVCLSVAMTGVLLLDLGPFTGVALAAGVAGVLSALVTLTLLPALLVLGGTRMLGWVGRHSLTTTGRGLPHRPGVRSWWARQVGRHPAVAVAVACVLLVAMAAPVVTLRLGGADAGAEPTSATARRAYDVVSRDFFSGLNGPMLVVVDRGEGSRTVAVTDVVAALNTTPGVKHAYVSFDSPESGLALIQVLPQAGPRSTDSYDLVHRLRNDVLPAVLRPTVSRAYVGGQAALFADMAADFRDALPMFAFVVLLAVGALTFLTASSRVTAAVLAVSELSCGLATVGVLATVFQQDRFAGKLGLQAGPIEPFILVFVLVVGFGLSPGMNLSLLSRLRETDAPGWRALEGDAVSRGHADVGHVVLTMNLIMILALSVVVAQPSRTLKLLGVGLAVGVALDAFVVRAVVLPALVHLDRRRETAGGVPAQRRPARAATRSYDPPSAPSHAGNGTRGGRFSRRST</sequence>
<feature type="transmembrane region" description="Helical" evidence="7">
    <location>
        <begin position="650"/>
        <end position="669"/>
    </location>
</feature>
<dbReference type="GO" id="GO:0005886">
    <property type="term" value="C:plasma membrane"/>
    <property type="evidence" value="ECO:0007669"/>
    <property type="project" value="UniProtKB-SubCell"/>
</dbReference>
<dbReference type="Proteomes" id="UP000001937">
    <property type="component" value="Chromosome"/>
</dbReference>
<dbReference type="eggNOG" id="COG2409">
    <property type="taxonomic scope" value="Bacteria"/>
</dbReference>
<evidence type="ECO:0000256" key="1">
    <source>
        <dbReference type="ARBA" id="ARBA00004651"/>
    </source>
</evidence>
<feature type="domain" description="Membrane transport protein MMPL" evidence="8">
    <location>
        <begin position="410"/>
        <end position="706"/>
    </location>
</feature>
<name>Q2J5L6_FRACC</name>
<evidence type="ECO:0000256" key="3">
    <source>
        <dbReference type="ARBA" id="ARBA00022692"/>
    </source>
</evidence>
<keyword evidence="2" id="KW-1003">Cell membrane</keyword>
<keyword evidence="10" id="KW-1185">Reference proteome</keyword>
<dbReference type="PhylomeDB" id="Q2J5L6"/>
<dbReference type="PANTHER" id="PTHR33406">
    <property type="entry name" value="MEMBRANE PROTEIN MJ1562-RELATED"/>
    <property type="match status" value="1"/>
</dbReference>
<feature type="transmembrane region" description="Helical" evidence="7">
    <location>
        <begin position="560"/>
        <end position="581"/>
    </location>
</feature>
<evidence type="ECO:0000256" key="4">
    <source>
        <dbReference type="ARBA" id="ARBA00022989"/>
    </source>
</evidence>
<feature type="transmembrane region" description="Helical" evidence="7">
    <location>
        <begin position="282"/>
        <end position="304"/>
    </location>
</feature>
<dbReference type="InterPro" id="IPR050545">
    <property type="entry name" value="Mycobact_MmpL"/>
</dbReference>
<gene>
    <name evidence="9" type="ordered locus">Francci3_4078</name>
</gene>
<feature type="transmembrane region" description="Helical" evidence="7">
    <location>
        <begin position="675"/>
        <end position="700"/>
    </location>
</feature>
<dbReference type="InterPro" id="IPR004869">
    <property type="entry name" value="MMPL_dom"/>
</dbReference>
<feature type="transmembrane region" description="Helical" evidence="7">
    <location>
        <begin position="601"/>
        <end position="621"/>
    </location>
</feature>
<accession>Q2J5L6</accession>
<dbReference type="KEGG" id="fra:Francci3_4078"/>
<feature type="transmembrane region" description="Helical" evidence="7">
    <location>
        <begin position="185"/>
        <end position="203"/>
    </location>
</feature>
<evidence type="ECO:0000313" key="10">
    <source>
        <dbReference type="Proteomes" id="UP000001937"/>
    </source>
</evidence>
<feature type="transmembrane region" description="Helical" evidence="7">
    <location>
        <begin position="378"/>
        <end position="396"/>
    </location>
</feature>
<dbReference type="Gene3D" id="1.20.1640.10">
    <property type="entry name" value="Multidrug efflux transporter AcrB transmembrane domain"/>
    <property type="match status" value="2"/>
</dbReference>
<evidence type="ECO:0000256" key="7">
    <source>
        <dbReference type="SAM" id="Phobius"/>
    </source>
</evidence>
<dbReference type="PANTHER" id="PTHR33406:SF13">
    <property type="entry name" value="MEMBRANE PROTEIN YDFJ"/>
    <property type="match status" value="1"/>
</dbReference>
<proteinExistence type="predicted"/>
<feature type="domain" description="Membrane transport protein MMPL" evidence="8">
    <location>
        <begin position="49"/>
        <end position="378"/>
    </location>
</feature>
<reference evidence="9 10" key="1">
    <citation type="journal article" date="2007" name="Genome Res.">
        <title>Genome characteristics of facultatively symbiotic Frankia sp. strains reflect host range and host plant biogeography.</title>
        <authorList>
            <person name="Normand P."/>
            <person name="Lapierre P."/>
            <person name="Tisa L.S."/>
            <person name="Gogarten J.P."/>
            <person name="Alloisio N."/>
            <person name="Bagnarol E."/>
            <person name="Bassi C.A."/>
            <person name="Berry A.M."/>
            <person name="Bickhart D.M."/>
            <person name="Choisne N."/>
            <person name="Couloux A."/>
            <person name="Cournoyer B."/>
            <person name="Cruveiller S."/>
            <person name="Daubin V."/>
            <person name="Demange N."/>
            <person name="Francino M.P."/>
            <person name="Goltsman E."/>
            <person name="Huang Y."/>
            <person name="Kopp O.R."/>
            <person name="Labarre L."/>
            <person name="Lapidus A."/>
            <person name="Lavire C."/>
            <person name="Marechal J."/>
            <person name="Martinez M."/>
            <person name="Mastronunzio J.E."/>
            <person name="Mullin B.C."/>
            <person name="Niemann J."/>
            <person name="Pujic P."/>
            <person name="Rawnsley T."/>
            <person name="Rouy Z."/>
            <person name="Schenowitz C."/>
            <person name="Sellstedt A."/>
            <person name="Tavares F."/>
            <person name="Tomkins J.P."/>
            <person name="Vallenet D."/>
            <person name="Valverde C."/>
            <person name="Wall L.G."/>
            <person name="Wang Y."/>
            <person name="Medigue C."/>
            <person name="Benson D.R."/>
        </authorList>
    </citation>
    <scope>NUCLEOTIDE SEQUENCE [LARGE SCALE GENOMIC DNA]</scope>
    <source>
        <strain evidence="10">DSM 45818 / CECT 9043 / CcI3</strain>
    </source>
</reference>
<feature type="transmembrane region" description="Helical" evidence="7">
    <location>
        <begin position="210"/>
        <end position="233"/>
    </location>
</feature>
<dbReference type="RefSeq" id="WP_011438445.1">
    <property type="nucleotide sequence ID" value="NC_007777.1"/>
</dbReference>
<feature type="region of interest" description="Disordered" evidence="6">
    <location>
        <begin position="707"/>
        <end position="749"/>
    </location>
</feature>